<evidence type="ECO:0000313" key="2">
    <source>
        <dbReference type="Proteomes" id="UP000282084"/>
    </source>
</evidence>
<organism evidence="1 2">
    <name type="scientific">Saccharothrix australiensis</name>
    <dbReference type="NCBI Taxonomy" id="2072"/>
    <lineage>
        <taxon>Bacteria</taxon>
        <taxon>Bacillati</taxon>
        <taxon>Actinomycetota</taxon>
        <taxon>Actinomycetes</taxon>
        <taxon>Pseudonocardiales</taxon>
        <taxon>Pseudonocardiaceae</taxon>
        <taxon>Saccharothrix</taxon>
    </lineage>
</organism>
<dbReference type="AlphaFoldDB" id="A0A495VXS1"/>
<sequence length="413" mass="41883">MIIGMTDRVRAVRRGWVVRDGVPGPDVDEFAEPERVVEALAAARDGTLLAVQHPHRTPAALAAGLGLLDALPGARADLARLCRTAYRPVSDVVAPYRVDGPDGTAHGLLCLVDPAAVGHTEEVYPDVVAERAAVLAGLGCVTSAALLVPVPADAAGRREPADAVGRPVAGDAVGRRVVGDAAGWPGRAVVEVEPSELTRLVAEVDEEPAVSVVDPGGRRHELWLVGPGDRQDALLAAAGAHPLMVADGNHRVAAAAAAGLTGLLALVAAGPDLRVGPIHRALVGTGLTLDALAAAWRGRGLRVDAVDGSARPSPGVVVAVSGARALRVALPSTGVDHASVESDLLAALGLDPEGPHVRPVTGGAPPAADALLLIAPVPVADVLSVHAAGGRMPRKSTYFTPKPRSGLLLAEPG</sequence>
<dbReference type="PANTHER" id="PTHR36454">
    <property type="entry name" value="LMO2823 PROTEIN"/>
    <property type="match status" value="1"/>
</dbReference>
<name>A0A495VXS1_9PSEU</name>
<dbReference type="Pfam" id="PF06245">
    <property type="entry name" value="DUF1015"/>
    <property type="match status" value="1"/>
</dbReference>
<accession>A0A495VXS1</accession>
<dbReference type="EMBL" id="RBXO01000001">
    <property type="protein sequence ID" value="RKT53537.1"/>
    <property type="molecule type" value="Genomic_DNA"/>
</dbReference>
<keyword evidence="2" id="KW-1185">Reference proteome</keyword>
<dbReference type="InterPro" id="IPR008323">
    <property type="entry name" value="UCP033563"/>
</dbReference>
<evidence type="ECO:0000313" key="1">
    <source>
        <dbReference type="EMBL" id="RKT53537.1"/>
    </source>
</evidence>
<gene>
    <name evidence="1" type="ORF">C8E97_2104</name>
</gene>
<reference evidence="1 2" key="1">
    <citation type="submission" date="2018-10" db="EMBL/GenBank/DDBJ databases">
        <title>Sequencing the genomes of 1000 actinobacteria strains.</title>
        <authorList>
            <person name="Klenk H.-P."/>
        </authorList>
    </citation>
    <scope>NUCLEOTIDE SEQUENCE [LARGE SCALE GENOMIC DNA]</scope>
    <source>
        <strain evidence="1 2">DSM 43800</strain>
    </source>
</reference>
<protein>
    <submittedName>
        <fullName evidence="1">Uncharacterized protein DUF1015</fullName>
    </submittedName>
</protein>
<dbReference type="Proteomes" id="UP000282084">
    <property type="component" value="Unassembled WGS sequence"/>
</dbReference>
<proteinExistence type="predicted"/>
<comment type="caution">
    <text evidence="1">The sequence shown here is derived from an EMBL/GenBank/DDBJ whole genome shotgun (WGS) entry which is preliminary data.</text>
</comment>
<dbReference type="PANTHER" id="PTHR36454:SF1">
    <property type="entry name" value="DUF1015 DOMAIN-CONTAINING PROTEIN"/>
    <property type="match status" value="1"/>
</dbReference>